<keyword evidence="6" id="KW-1185">Reference proteome</keyword>
<evidence type="ECO:0000313" key="6">
    <source>
        <dbReference type="Proteomes" id="UP001144205"/>
    </source>
</evidence>
<evidence type="ECO:0000256" key="3">
    <source>
        <dbReference type="RuleBase" id="RU362032"/>
    </source>
</evidence>
<feature type="domain" description="4-oxalocrotonate tautomerase-like" evidence="4">
    <location>
        <begin position="2"/>
        <end position="59"/>
    </location>
</feature>
<evidence type="ECO:0000256" key="2">
    <source>
        <dbReference type="ARBA" id="ARBA00023235"/>
    </source>
</evidence>
<name>A0ABQ5LZM1_9RHOB</name>
<organism evidence="5 6">
    <name type="scientific">Sinisalibacter aestuarii</name>
    <dbReference type="NCBI Taxonomy" id="2949426"/>
    <lineage>
        <taxon>Bacteria</taxon>
        <taxon>Pseudomonadati</taxon>
        <taxon>Pseudomonadota</taxon>
        <taxon>Alphaproteobacteria</taxon>
        <taxon>Rhodobacterales</taxon>
        <taxon>Roseobacteraceae</taxon>
        <taxon>Sinisalibacter</taxon>
    </lineage>
</organism>
<reference evidence="5" key="1">
    <citation type="journal article" date="2023" name="Int. J. Syst. Evol. Microbiol.">
        <title>Sinisalibacter aestuarii sp. nov., isolated from estuarine sediment of the Arakawa River.</title>
        <authorList>
            <person name="Arafat S.T."/>
            <person name="Hirano S."/>
            <person name="Sato A."/>
            <person name="Takeuchi K."/>
            <person name="Yasuda T."/>
            <person name="Terahara T."/>
            <person name="Hamada M."/>
            <person name="Kobayashi T."/>
        </authorList>
    </citation>
    <scope>NUCLEOTIDE SEQUENCE</scope>
    <source>
        <strain evidence="5">B-399</strain>
    </source>
</reference>
<dbReference type="PANTHER" id="PTHR35530">
    <property type="entry name" value="TAUTOMERASE-RELATED"/>
    <property type="match status" value="1"/>
</dbReference>
<gene>
    <name evidence="5" type="ORF">STA1M1_40220</name>
</gene>
<evidence type="ECO:0000256" key="1">
    <source>
        <dbReference type="ARBA" id="ARBA00006723"/>
    </source>
</evidence>
<comment type="caution">
    <text evidence="5">The sequence shown here is derived from an EMBL/GenBank/DDBJ whole genome shotgun (WGS) entry which is preliminary data.</text>
</comment>
<dbReference type="Gene3D" id="3.30.429.10">
    <property type="entry name" value="Macrophage Migration Inhibitory Factor"/>
    <property type="match status" value="1"/>
</dbReference>
<dbReference type="Proteomes" id="UP001144205">
    <property type="component" value="Unassembled WGS sequence"/>
</dbReference>
<dbReference type="SUPFAM" id="SSF55331">
    <property type="entry name" value="Tautomerase/MIF"/>
    <property type="match status" value="1"/>
</dbReference>
<dbReference type="RefSeq" id="WP_281844048.1">
    <property type="nucleotide sequence ID" value="NZ_BROH01000019.1"/>
</dbReference>
<keyword evidence="2 3" id="KW-0413">Isomerase</keyword>
<protein>
    <recommendedName>
        <fullName evidence="3">Tautomerase</fullName>
        <ecNumber evidence="3">5.3.2.-</ecNumber>
    </recommendedName>
</protein>
<proteinExistence type="inferred from homology"/>
<dbReference type="InterPro" id="IPR014347">
    <property type="entry name" value="Tautomerase/MIF_sf"/>
</dbReference>
<evidence type="ECO:0000259" key="4">
    <source>
        <dbReference type="Pfam" id="PF01361"/>
    </source>
</evidence>
<comment type="similarity">
    <text evidence="1 3">Belongs to the 4-oxalocrotonate tautomerase family.</text>
</comment>
<accession>A0ABQ5LZM1</accession>
<sequence>MPLIEVTIVEGRSPEQKAALIRRLTDAAVETVDVPRDAVRVCIREIPLAHWGIGGETLSAPRKR</sequence>
<dbReference type="EMBL" id="BROH01000019">
    <property type="protein sequence ID" value="GKY90153.1"/>
    <property type="molecule type" value="Genomic_DNA"/>
</dbReference>
<dbReference type="NCBIfam" id="TIGR00013">
    <property type="entry name" value="taut"/>
    <property type="match status" value="1"/>
</dbReference>
<dbReference type="InterPro" id="IPR004370">
    <property type="entry name" value="4-OT-like_dom"/>
</dbReference>
<dbReference type="PANTHER" id="PTHR35530:SF1">
    <property type="entry name" value="2-HYDROXYMUCONATE TAUTOMERASE"/>
    <property type="match status" value="1"/>
</dbReference>
<dbReference type="InterPro" id="IPR018191">
    <property type="entry name" value="4-OT"/>
</dbReference>
<evidence type="ECO:0000313" key="5">
    <source>
        <dbReference type="EMBL" id="GKY90153.1"/>
    </source>
</evidence>
<dbReference type="Pfam" id="PF01361">
    <property type="entry name" value="Tautomerase"/>
    <property type="match status" value="1"/>
</dbReference>
<dbReference type="EC" id="5.3.2.-" evidence="3"/>